<organism evidence="2 3">
    <name type="scientific">Streptomyces dubilierae</name>
    <dbReference type="NCBI Taxonomy" id="3075533"/>
    <lineage>
        <taxon>Bacteria</taxon>
        <taxon>Bacillati</taxon>
        <taxon>Actinomycetota</taxon>
        <taxon>Actinomycetes</taxon>
        <taxon>Kitasatosporales</taxon>
        <taxon>Streptomycetaceae</taxon>
        <taxon>Streptomyces</taxon>
    </lineage>
</organism>
<dbReference type="Proteomes" id="UP001183586">
    <property type="component" value="Unassembled WGS sequence"/>
</dbReference>
<dbReference type="RefSeq" id="WP_311678579.1">
    <property type="nucleotide sequence ID" value="NZ_JAVREU010000001.1"/>
</dbReference>
<evidence type="ECO:0000256" key="1">
    <source>
        <dbReference type="SAM" id="MobiDB-lite"/>
    </source>
</evidence>
<name>A0ABU2P3E8_9ACTN</name>
<feature type="compositionally biased region" description="Basic and acidic residues" evidence="1">
    <location>
        <begin position="1"/>
        <end position="10"/>
    </location>
</feature>
<reference evidence="3" key="1">
    <citation type="submission" date="2023-07" db="EMBL/GenBank/DDBJ databases">
        <title>30 novel species of actinomycetes from the DSMZ collection.</title>
        <authorList>
            <person name="Nouioui I."/>
        </authorList>
    </citation>
    <scope>NUCLEOTIDE SEQUENCE [LARGE SCALE GENOMIC DNA]</scope>
    <source>
        <strain evidence="3">DSM 41921</strain>
    </source>
</reference>
<dbReference type="NCBIfam" id="NF038083">
    <property type="entry name" value="CU044_5270_fam"/>
    <property type="match status" value="1"/>
</dbReference>
<feature type="region of interest" description="Disordered" evidence="1">
    <location>
        <begin position="1"/>
        <end position="23"/>
    </location>
</feature>
<proteinExistence type="predicted"/>
<dbReference type="InterPro" id="IPR047789">
    <property type="entry name" value="CU044_5270-like"/>
</dbReference>
<evidence type="ECO:0000313" key="2">
    <source>
        <dbReference type="EMBL" id="MDT0386298.1"/>
    </source>
</evidence>
<feature type="region of interest" description="Disordered" evidence="1">
    <location>
        <begin position="35"/>
        <end position="55"/>
    </location>
</feature>
<evidence type="ECO:0000313" key="3">
    <source>
        <dbReference type="Proteomes" id="UP001183586"/>
    </source>
</evidence>
<dbReference type="EMBL" id="JAVREU010000001">
    <property type="protein sequence ID" value="MDT0386298.1"/>
    <property type="molecule type" value="Genomic_DNA"/>
</dbReference>
<gene>
    <name evidence="2" type="ORF">RM641_02570</name>
</gene>
<comment type="caution">
    <text evidence="2">The sequence shown here is derived from an EMBL/GenBank/DDBJ whole genome shotgun (WGS) entry which is preliminary data.</text>
</comment>
<protein>
    <submittedName>
        <fullName evidence="2">CU044_5270 family protein</fullName>
    </submittedName>
</protein>
<sequence length="304" mass="32747">MNPAEREELARLLPSPGDPALPSDRLTQLEAHLMREITPEAPSRSARPAEDPSPSRPFRRFAAIAVPVATAAVVVAAVLTVGDGGAGRPSTDPEAVRLLDRIATVAAARKAPRVRDDQYVYTLTQGTQQIMNEGLDTFRRSDWHAVDGTRDGLARITVLSGPSGERTEDMTLEADPNRTTYRELEELPTDTDRLYDHVWSATQGQGPTHEEAALEMIGSMLQDATLLPEVDAALYRAAARIPGVTVVRDAEDAAGRAGIGLSFGDGDDRDVWVFGEKDLRYLGSDEVALLDVDVVDKAGQTPAG</sequence>
<keyword evidence="3" id="KW-1185">Reference proteome</keyword>
<accession>A0ABU2P3E8</accession>